<dbReference type="HOGENOM" id="CLU_2265597_0_0_1"/>
<evidence type="ECO:0000313" key="1">
    <source>
        <dbReference type="EMBL" id="EGE04605.1"/>
    </source>
</evidence>
<evidence type="ECO:0000313" key="2">
    <source>
        <dbReference type="Proteomes" id="UP000009169"/>
    </source>
</evidence>
<proteinExistence type="predicted"/>
<dbReference type="AlphaFoldDB" id="F2PRT7"/>
<dbReference type="Proteomes" id="UP000009169">
    <property type="component" value="Unassembled WGS sequence"/>
</dbReference>
<accession>F2PRT7</accession>
<dbReference type="VEuPathDB" id="FungiDB:TEQG_03474"/>
<sequence>MEPLVSSRDVCGLPSGRSPMEETEDVLRFVHLRMAIFGLKKAGWSVAPVLEREVRELYDRIMQPVRAMRSEAAIYSLSRELRSILLDMHQAPLEIGKINNNLD</sequence>
<organism evidence="1 2">
    <name type="scientific">Trichophyton equinum (strain ATCC MYA-4606 / CBS 127.97)</name>
    <name type="common">Horse ringworm fungus</name>
    <dbReference type="NCBI Taxonomy" id="559882"/>
    <lineage>
        <taxon>Eukaryota</taxon>
        <taxon>Fungi</taxon>
        <taxon>Dikarya</taxon>
        <taxon>Ascomycota</taxon>
        <taxon>Pezizomycotina</taxon>
        <taxon>Eurotiomycetes</taxon>
        <taxon>Eurotiomycetidae</taxon>
        <taxon>Onygenales</taxon>
        <taxon>Arthrodermataceae</taxon>
        <taxon>Trichophyton</taxon>
    </lineage>
</organism>
<gene>
    <name evidence="1" type="ORF">TEQG_03474</name>
</gene>
<keyword evidence="2" id="KW-1185">Reference proteome</keyword>
<protein>
    <submittedName>
        <fullName evidence="1">Uncharacterized protein</fullName>
    </submittedName>
</protein>
<reference evidence="2" key="1">
    <citation type="journal article" date="2012" name="MBio">
        <title>Comparative genome analysis of Trichophyton rubrum and related dermatophytes reveals candidate genes involved in infection.</title>
        <authorList>
            <person name="Martinez D.A."/>
            <person name="Oliver B.G."/>
            <person name="Graeser Y."/>
            <person name="Goldberg J.M."/>
            <person name="Li W."/>
            <person name="Martinez-Rossi N.M."/>
            <person name="Monod M."/>
            <person name="Shelest E."/>
            <person name="Barton R.C."/>
            <person name="Birch E."/>
            <person name="Brakhage A.A."/>
            <person name="Chen Z."/>
            <person name="Gurr S.J."/>
            <person name="Heiman D."/>
            <person name="Heitman J."/>
            <person name="Kosti I."/>
            <person name="Rossi A."/>
            <person name="Saif S."/>
            <person name="Samalova M."/>
            <person name="Saunders C.W."/>
            <person name="Shea T."/>
            <person name="Summerbell R.C."/>
            <person name="Xu J."/>
            <person name="Young S."/>
            <person name="Zeng Q."/>
            <person name="Birren B.W."/>
            <person name="Cuomo C.A."/>
            <person name="White T.C."/>
        </authorList>
    </citation>
    <scope>NUCLEOTIDE SEQUENCE [LARGE SCALE GENOMIC DNA]</scope>
    <source>
        <strain evidence="2">ATCC MYA-4606 / CBS 127.97</strain>
    </source>
</reference>
<dbReference type="EMBL" id="DS995734">
    <property type="protein sequence ID" value="EGE04605.1"/>
    <property type="molecule type" value="Genomic_DNA"/>
</dbReference>
<name>F2PRT7_TRIEC</name>